<protein>
    <recommendedName>
        <fullName evidence="3">Phage tail tape measure protein</fullName>
    </recommendedName>
</protein>
<evidence type="ECO:0000313" key="1">
    <source>
        <dbReference type="EMBL" id="ETR73980.1"/>
    </source>
</evidence>
<sequence length="603" mass="67506">MQHEVTSLFTSLGFKFDKATLEDFNKAIETAEKTLKRVVLAAAAASTALFAFTKKMAESNDFIGKFSDRIDVALHTVQELGYVAELFGSSSNTMNSALEALSENAGNAAIGMGSGIEAFSRLGVSVLDANGQIKKTDQLLYEVSDALLNVNSQSQKLELIRKLGLSPELLLMIESGSDEIKRLREEGKALGFVMTQEMATSAANFNDALLDVMKILRGFSNVLSTRLMKKITPYLKLIKQFYLDHREIIKLKLEEYFDKISQAMNILYSSFSRLWAIAKYLTDSLGGLKNTLLLISGILVGINIKALLVPALIAAMIVSLIALFDEIRVYSEGGDSVLGKLTEEFPMFGRIVENTSKIVKKSIEGWKLLLDDKNWSDIFLGIKLYYEDAKKIIYDTIEAFPLLQSAITRTGKFLTGFFEQSIYGWELLLDSEVWDELFLLFEDLMKSISFDSVKNSMIEFFKFMKQCVKETIDALKKNVSELFSLDHLYKVIEDLKRYTDIITNLFSFSSTDNNIELFSNLAKSSQMLNNNSPFPMSSSVITSHNISHRVQNRSTSTNYSDNKNIVFNISGGDLSQIKATIADTLSLEYQAAEVLLREGTYDS</sequence>
<dbReference type="Proteomes" id="UP000189670">
    <property type="component" value="Unassembled WGS sequence"/>
</dbReference>
<gene>
    <name evidence="1" type="ORF">OMM_00557</name>
</gene>
<evidence type="ECO:0008006" key="3">
    <source>
        <dbReference type="Google" id="ProtNLM"/>
    </source>
</evidence>
<name>A0A1V1PGR1_9BACT</name>
<evidence type="ECO:0000313" key="2">
    <source>
        <dbReference type="Proteomes" id="UP000189670"/>
    </source>
</evidence>
<reference evidence="2" key="1">
    <citation type="submission" date="2012-11" db="EMBL/GenBank/DDBJ databases">
        <authorList>
            <person name="Lucero-Rivera Y.E."/>
            <person name="Tovar-Ramirez D."/>
        </authorList>
    </citation>
    <scope>NUCLEOTIDE SEQUENCE [LARGE SCALE GENOMIC DNA]</scope>
    <source>
        <strain evidence="2">Araruama</strain>
    </source>
</reference>
<organism evidence="1 2">
    <name type="scientific">Candidatus Magnetoglobus multicellularis str. Araruama</name>
    <dbReference type="NCBI Taxonomy" id="890399"/>
    <lineage>
        <taxon>Bacteria</taxon>
        <taxon>Pseudomonadati</taxon>
        <taxon>Thermodesulfobacteriota</taxon>
        <taxon>Desulfobacteria</taxon>
        <taxon>Desulfobacterales</taxon>
        <taxon>Desulfobacteraceae</taxon>
        <taxon>Candidatus Magnetoglobus</taxon>
    </lineage>
</organism>
<dbReference type="AlphaFoldDB" id="A0A1V1PGR1"/>
<accession>A0A1V1PGR1</accession>
<proteinExistence type="predicted"/>
<dbReference type="EMBL" id="ATBP01000028">
    <property type="protein sequence ID" value="ETR73980.1"/>
    <property type="molecule type" value="Genomic_DNA"/>
</dbReference>
<comment type="caution">
    <text evidence="1">The sequence shown here is derived from an EMBL/GenBank/DDBJ whole genome shotgun (WGS) entry which is preliminary data.</text>
</comment>